<organism evidence="2 3">
    <name type="scientific">Eumeta variegata</name>
    <name type="common">Bagworm moth</name>
    <name type="synonym">Eumeta japonica</name>
    <dbReference type="NCBI Taxonomy" id="151549"/>
    <lineage>
        <taxon>Eukaryota</taxon>
        <taxon>Metazoa</taxon>
        <taxon>Ecdysozoa</taxon>
        <taxon>Arthropoda</taxon>
        <taxon>Hexapoda</taxon>
        <taxon>Insecta</taxon>
        <taxon>Pterygota</taxon>
        <taxon>Neoptera</taxon>
        <taxon>Endopterygota</taxon>
        <taxon>Lepidoptera</taxon>
        <taxon>Glossata</taxon>
        <taxon>Ditrysia</taxon>
        <taxon>Tineoidea</taxon>
        <taxon>Psychidae</taxon>
        <taxon>Oiketicinae</taxon>
        <taxon>Eumeta</taxon>
    </lineage>
</organism>
<dbReference type="AlphaFoldDB" id="A0A4C1Y2G6"/>
<feature type="compositionally biased region" description="Basic and acidic residues" evidence="1">
    <location>
        <begin position="107"/>
        <end position="123"/>
    </location>
</feature>
<feature type="region of interest" description="Disordered" evidence="1">
    <location>
        <begin position="47"/>
        <end position="123"/>
    </location>
</feature>
<keyword evidence="3" id="KW-1185">Reference proteome</keyword>
<protein>
    <submittedName>
        <fullName evidence="2">Uncharacterized protein</fullName>
    </submittedName>
</protein>
<dbReference type="EMBL" id="BGZK01001073">
    <property type="protein sequence ID" value="GBP70411.1"/>
    <property type="molecule type" value="Genomic_DNA"/>
</dbReference>
<evidence type="ECO:0000313" key="3">
    <source>
        <dbReference type="Proteomes" id="UP000299102"/>
    </source>
</evidence>
<feature type="compositionally biased region" description="Acidic residues" evidence="1">
    <location>
        <begin position="71"/>
        <end position="92"/>
    </location>
</feature>
<dbReference type="Proteomes" id="UP000299102">
    <property type="component" value="Unassembled WGS sequence"/>
</dbReference>
<evidence type="ECO:0000313" key="2">
    <source>
        <dbReference type="EMBL" id="GBP70411.1"/>
    </source>
</evidence>
<reference evidence="2 3" key="1">
    <citation type="journal article" date="2019" name="Commun. Biol.">
        <title>The bagworm genome reveals a unique fibroin gene that provides high tensile strength.</title>
        <authorList>
            <person name="Kono N."/>
            <person name="Nakamura H."/>
            <person name="Ohtoshi R."/>
            <person name="Tomita M."/>
            <person name="Numata K."/>
            <person name="Arakawa K."/>
        </authorList>
    </citation>
    <scope>NUCLEOTIDE SEQUENCE [LARGE SCALE GENOMIC DNA]</scope>
</reference>
<proteinExistence type="predicted"/>
<accession>A0A4C1Y2G6</accession>
<sequence>MLGQTTPTLRLCNVSLVVLSPGRHINAQHLDVAKALYASITIKQKKSMNISNQTANTPGDFGDSLPSFGEPADDAGDDPLEPLAGETEDSDVWDPRRAGERSPTFEPTRRGDPDAERLRADLD</sequence>
<gene>
    <name evidence="2" type="ORF">EVAR_89725_1</name>
</gene>
<feature type="compositionally biased region" description="Polar residues" evidence="1">
    <location>
        <begin position="47"/>
        <end position="57"/>
    </location>
</feature>
<evidence type="ECO:0000256" key="1">
    <source>
        <dbReference type="SAM" id="MobiDB-lite"/>
    </source>
</evidence>
<name>A0A4C1Y2G6_EUMVA</name>
<comment type="caution">
    <text evidence="2">The sequence shown here is derived from an EMBL/GenBank/DDBJ whole genome shotgun (WGS) entry which is preliminary data.</text>
</comment>